<evidence type="ECO:0000256" key="1">
    <source>
        <dbReference type="ARBA" id="ARBA00001164"/>
    </source>
</evidence>
<dbReference type="PANTHER" id="PTHR42894:SF1">
    <property type="entry name" value="N-(5'-PHOSPHORIBOSYL)ANTHRANILATE ISOMERASE"/>
    <property type="match status" value="1"/>
</dbReference>
<dbReference type="HAMAP" id="MF_00135">
    <property type="entry name" value="PRAI"/>
    <property type="match status" value="1"/>
</dbReference>
<evidence type="ECO:0000256" key="4">
    <source>
        <dbReference type="ARBA" id="ARBA00022272"/>
    </source>
</evidence>
<evidence type="ECO:0000256" key="2">
    <source>
        <dbReference type="ARBA" id="ARBA00004664"/>
    </source>
</evidence>
<dbReference type="EMBL" id="JBBYAF010000061">
    <property type="protein sequence ID" value="MEL3974577.1"/>
    <property type="molecule type" value="Genomic_DNA"/>
</dbReference>
<dbReference type="EC" id="5.3.1.24" evidence="3 9"/>
<evidence type="ECO:0000256" key="7">
    <source>
        <dbReference type="ARBA" id="ARBA00023141"/>
    </source>
</evidence>
<evidence type="ECO:0000313" key="11">
    <source>
        <dbReference type="EMBL" id="MEL3974577.1"/>
    </source>
</evidence>
<reference evidence="11 12" key="1">
    <citation type="submission" date="2024-04" db="EMBL/GenBank/DDBJ databases">
        <title>Bacillus oryzaecorticis sp. nov., a moderately halophilic bacterium isolated from rice husks.</title>
        <authorList>
            <person name="Zhu H.-S."/>
        </authorList>
    </citation>
    <scope>NUCLEOTIDE SEQUENCE [LARGE SCALE GENOMIC DNA]</scope>
    <source>
        <strain evidence="11 12">ZC255</strain>
    </source>
</reference>
<proteinExistence type="inferred from homology"/>
<comment type="caution">
    <text evidence="11">The sequence shown here is derived from an EMBL/GenBank/DDBJ whole genome shotgun (WGS) entry which is preliminary data.</text>
</comment>
<dbReference type="NCBIfam" id="NF002298">
    <property type="entry name" value="PRK01222.1-4"/>
    <property type="match status" value="1"/>
</dbReference>
<dbReference type="CDD" id="cd00405">
    <property type="entry name" value="PRAI"/>
    <property type="match status" value="1"/>
</dbReference>
<organism evidence="11 12">
    <name type="scientific">Rossellomorea oryzaecorticis</name>
    <dbReference type="NCBI Taxonomy" id="1396505"/>
    <lineage>
        <taxon>Bacteria</taxon>
        <taxon>Bacillati</taxon>
        <taxon>Bacillota</taxon>
        <taxon>Bacilli</taxon>
        <taxon>Bacillales</taxon>
        <taxon>Bacillaceae</taxon>
        <taxon>Rossellomorea</taxon>
    </lineage>
</organism>
<dbReference type="GO" id="GO:0004640">
    <property type="term" value="F:phosphoribosylanthranilate isomerase activity"/>
    <property type="evidence" value="ECO:0007669"/>
    <property type="project" value="UniProtKB-EC"/>
</dbReference>
<dbReference type="InterPro" id="IPR011060">
    <property type="entry name" value="RibuloseP-bd_barrel"/>
</dbReference>
<dbReference type="RefSeq" id="WP_341986121.1">
    <property type="nucleotide sequence ID" value="NZ_JBBYAF010000061.1"/>
</dbReference>
<comment type="pathway">
    <text evidence="2 9">Amino-acid biosynthesis; L-tryptophan biosynthesis; L-tryptophan from chorismate: step 3/5.</text>
</comment>
<name>A0ABU9KEN8_9BACI</name>
<comment type="catalytic activity">
    <reaction evidence="1 9">
        <text>N-(5-phospho-beta-D-ribosyl)anthranilate = 1-(2-carboxyphenylamino)-1-deoxy-D-ribulose 5-phosphate</text>
        <dbReference type="Rhea" id="RHEA:21540"/>
        <dbReference type="ChEBI" id="CHEBI:18277"/>
        <dbReference type="ChEBI" id="CHEBI:58613"/>
        <dbReference type="EC" id="5.3.1.24"/>
    </reaction>
</comment>
<evidence type="ECO:0000259" key="10">
    <source>
        <dbReference type="Pfam" id="PF00697"/>
    </source>
</evidence>
<keyword evidence="8 9" id="KW-0413">Isomerase</keyword>
<gene>
    <name evidence="9" type="primary">trpF</name>
    <name evidence="11" type="ORF">AAEO50_20005</name>
</gene>
<evidence type="ECO:0000256" key="9">
    <source>
        <dbReference type="HAMAP-Rule" id="MF_00135"/>
    </source>
</evidence>
<dbReference type="InterPro" id="IPR001240">
    <property type="entry name" value="PRAI_dom"/>
</dbReference>
<comment type="similarity">
    <text evidence="9">Belongs to the TrpF family.</text>
</comment>
<keyword evidence="5 9" id="KW-0028">Amino-acid biosynthesis</keyword>
<dbReference type="InterPro" id="IPR044643">
    <property type="entry name" value="TrpF_fam"/>
</dbReference>
<sequence>MTKVKICGIQELEAAMWAVQAGADAVGFVFADSRRRVTLEKAAAISVSLPAEILRIGVFVNASKAELQDALEKVKLDYVQLHGDESPAFCRTLTLPYIKAVSILEKNDLDILPAYGGEMVLVDSGKGPFRGGNGTSFDWDYLKDNRFSSQKLILAGGLNKENVGEAIHKVRPYMVDVSSGVESGGIKDKEKIEEFINEVRAIKTEIESGELQ</sequence>
<accession>A0ABU9KEN8</accession>
<keyword evidence="12" id="KW-1185">Reference proteome</keyword>
<evidence type="ECO:0000256" key="3">
    <source>
        <dbReference type="ARBA" id="ARBA00012572"/>
    </source>
</evidence>
<evidence type="ECO:0000256" key="5">
    <source>
        <dbReference type="ARBA" id="ARBA00022605"/>
    </source>
</evidence>
<dbReference type="PANTHER" id="PTHR42894">
    <property type="entry name" value="N-(5'-PHOSPHORIBOSYL)ANTHRANILATE ISOMERASE"/>
    <property type="match status" value="1"/>
</dbReference>
<keyword evidence="7 9" id="KW-0057">Aromatic amino acid biosynthesis</keyword>
<dbReference type="Pfam" id="PF00697">
    <property type="entry name" value="PRAI"/>
    <property type="match status" value="1"/>
</dbReference>
<feature type="domain" description="N-(5'phosphoribosyl) anthranilate isomerase (PRAI)" evidence="10">
    <location>
        <begin position="4"/>
        <end position="197"/>
    </location>
</feature>
<protein>
    <recommendedName>
        <fullName evidence="4 9">N-(5'-phosphoribosyl)anthranilate isomerase</fullName>
        <shortName evidence="9">PRAI</shortName>
        <ecNumber evidence="3 9">5.3.1.24</ecNumber>
    </recommendedName>
</protein>
<dbReference type="Gene3D" id="3.20.20.70">
    <property type="entry name" value="Aldolase class I"/>
    <property type="match status" value="1"/>
</dbReference>
<evidence type="ECO:0000256" key="8">
    <source>
        <dbReference type="ARBA" id="ARBA00023235"/>
    </source>
</evidence>
<dbReference type="SUPFAM" id="SSF51366">
    <property type="entry name" value="Ribulose-phoshate binding barrel"/>
    <property type="match status" value="1"/>
</dbReference>
<evidence type="ECO:0000313" key="12">
    <source>
        <dbReference type="Proteomes" id="UP001389717"/>
    </source>
</evidence>
<dbReference type="InterPro" id="IPR013785">
    <property type="entry name" value="Aldolase_TIM"/>
</dbReference>
<dbReference type="Proteomes" id="UP001389717">
    <property type="component" value="Unassembled WGS sequence"/>
</dbReference>
<evidence type="ECO:0000256" key="6">
    <source>
        <dbReference type="ARBA" id="ARBA00022822"/>
    </source>
</evidence>
<keyword evidence="6 9" id="KW-0822">Tryptophan biosynthesis</keyword>